<dbReference type="InterPro" id="IPR003781">
    <property type="entry name" value="CoA-bd"/>
</dbReference>
<dbReference type="InterPro" id="IPR032875">
    <property type="entry name" value="Succ_CoA_lig_flav_dom"/>
</dbReference>
<name>A0A543CYF7_9PSEU</name>
<keyword evidence="3" id="KW-1185">Reference proteome</keyword>
<evidence type="ECO:0000259" key="1">
    <source>
        <dbReference type="SMART" id="SM00881"/>
    </source>
</evidence>
<dbReference type="Gene3D" id="3.30.1490.20">
    <property type="entry name" value="ATP-grasp fold, A domain"/>
    <property type="match status" value="1"/>
</dbReference>
<dbReference type="PANTHER" id="PTHR42793">
    <property type="entry name" value="COA BINDING DOMAIN CONTAINING PROTEIN"/>
    <property type="match status" value="1"/>
</dbReference>
<dbReference type="Pfam" id="PF13607">
    <property type="entry name" value="Succ_CoA_lig"/>
    <property type="match status" value="1"/>
</dbReference>
<dbReference type="EMBL" id="VFPA01000007">
    <property type="protein sequence ID" value="TQM02130.1"/>
    <property type="molecule type" value="Genomic_DNA"/>
</dbReference>
<dbReference type="InterPro" id="IPR013815">
    <property type="entry name" value="ATP_grasp_subdomain_1"/>
</dbReference>
<gene>
    <name evidence="2" type="ORF">FB558_7992</name>
</gene>
<dbReference type="RefSeq" id="WP_211367179.1">
    <property type="nucleotide sequence ID" value="NZ_VFPA01000007.1"/>
</dbReference>
<dbReference type="InterPro" id="IPR043938">
    <property type="entry name" value="Ligase_CoA_dom"/>
</dbReference>
<dbReference type="InterPro" id="IPR036291">
    <property type="entry name" value="NAD(P)-bd_dom_sf"/>
</dbReference>
<protein>
    <submittedName>
        <fullName evidence="2">Acyl-CoA synthetase (NDP forming)</fullName>
    </submittedName>
</protein>
<dbReference type="InterPro" id="IPR016102">
    <property type="entry name" value="Succinyl-CoA_synth-like"/>
</dbReference>
<dbReference type="Proteomes" id="UP000315677">
    <property type="component" value="Unassembled WGS sequence"/>
</dbReference>
<dbReference type="Gene3D" id="3.40.50.720">
    <property type="entry name" value="NAD(P)-binding Rossmann-like Domain"/>
    <property type="match status" value="1"/>
</dbReference>
<dbReference type="Gene3D" id="3.30.470.20">
    <property type="entry name" value="ATP-grasp fold, B domain"/>
    <property type="match status" value="1"/>
</dbReference>
<dbReference type="Pfam" id="PF13380">
    <property type="entry name" value="CoA_binding_2"/>
    <property type="match status" value="1"/>
</dbReference>
<dbReference type="Gene3D" id="3.40.50.261">
    <property type="entry name" value="Succinyl-CoA synthetase domains"/>
    <property type="match status" value="2"/>
</dbReference>
<dbReference type="SUPFAM" id="SSF52210">
    <property type="entry name" value="Succinyl-CoA synthetase domains"/>
    <property type="match status" value="2"/>
</dbReference>
<dbReference type="PANTHER" id="PTHR42793:SF4">
    <property type="entry name" value="BLL6376 PROTEIN"/>
    <property type="match status" value="1"/>
</dbReference>
<dbReference type="SUPFAM" id="SSF51735">
    <property type="entry name" value="NAD(P)-binding Rossmann-fold domains"/>
    <property type="match status" value="1"/>
</dbReference>
<dbReference type="GO" id="GO:0005524">
    <property type="term" value="F:ATP binding"/>
    <property type="evidence" value="ECO:0007669"/>
    <property type="project" value="InterPro"/>
</dbReference>
<organism evidence="2 3">
    <name type="scientific">Pseudonocardia kunmingensis</name>
    <dbReference type="NCBI Taxonomy" id="630975"/>
    <lineage>
        <taxon>Bacteria</taxon>
        <taxon>Bacillati</taxon>
        <taxon>Actinomycetota</taxon>
        <taxon>Actinomycetes</taxon>
        <taxon>Pseudonocardiales</taxon>
        <taxon>Pseudonocardiaceae</taxon>
        <taxon>Pseudonocardia</taxon>
    </lineage>
</organism>
<sequence>MSHPSPGTEALTRPALRVVDGAGRTALERMLRPRGVALVGVSGRPGNPMARPLRYLREHGFAGGIHPVNPGHRELEGLPCHPSLAEVPGPVDLVLALVPAAAAAGVVREAGAVGAAGVVVFASGFAETGPAGARLQEELAAAGREAGVRVLGPNCQGLLHAPTGMVATFTAAADRQLLPAGGVAYVGQSGAVGGSILDLSAEMGLGLTAWASTGNQADLGLVEVASALLDDPDVRVLLLYVESVGDGGSYLRLARQARDAGKHLVVLRSGRSSAGRRAAVSHTGSMLGDDTAFVLASARYGVVLVDDVDELLAVAAMLSAMPRPEGRRVAVVTTSGGAGSLAADRCSDADLDLPELRTGTQDRLRPLIPAFGALANPVDVTAQLFTRGADAFGDVCRIVADDPGVDTVAVVLTMVVGPAGAALAEDLVATSARLAKPLMVAWLAGQDQTAEGRAVFRAAGIPVFSAVGDLARAAGLVAPPRPPAAPGVTLPRVPAPDPGRIRGLIGTPDGPGLLDAMGIARPASVVVRTPQEAVDAVAGLGSTAALKLNSGALAHKSDVGGVRLDVDATGAAEAFDELLAAARAHHVDRVDGVLVQAMVPAGTELVVAATGGRDGFPPVVTVGFGGITTELYADVASGLAPVSPEEAWAMLRRLRAWPLLAGFRGAPARDVRAVVDAVVRVGHAAAAAGPRLAEFEVNPLVVGLPGEGATAVDVLVRVTGGGDPVGE</sequence>
<dbReference type="Pfam" id="PF13549">
    <property type="entry name" value="ATP-grasp_5"/>
    <property type="match status" value="1"/>
</dbReference>
<dbReference type="SMART" id="SM00881">
    <property type="entry name" value="CoA_binding"/>
    <property type="match status" value="1"/>
</dbReference>
<comment type="caution">
    <text evidence="2">The sequence shown here is derived from an EMBL/GenBank/DDBJ whole genome shotgun (WGS) entry which is preliminary data.</text>
</comment>
<evidence type="ECO:0000313" key="2">
    <source>
        <dbReference type="EMBL" id="TQM02130.1"/>
    </source>
</evidence>
<proteinExistence type="predicted"/>
<evidence type="ECO:0000313" key="3">
    <source>
        <dbReference type="Proteomes" id="UP000315677"/>
    </source>
</evidence>
<reference evidence="2 3" key="1">
    <citation type="submission" date="2019-06" db="EMBL/GenBank/DDBJ databases">
        <title>Sequencing the genomes of 1000 actinobacteria strains.</title>
        <authorList>
            <person name="Klenk H.-P."/>
        </authorList>
    </citation>
    <scope>NUCLEOTIDE SEQUENCE [LARGE SCALE GENOMIC DNA]</scope>
    <source>
        <strain evidence="2 3">DSM 45301</strain>
    </source>
</reference>
<dbReference type="AlphaFoldDB" id="A0A543CYF7"/>
<dbReference type="SUPFAM" id="SSF56059">
    <property type="entry name" value="Glutathione synthetase ATP-binding domain-like"/>
    <property type="match status" value="1"/>
</dbReference>
<feature type="domain" description="CoA-binding" evidence="1">
    <location>
        <begin position="30"/>
        <end position="125"/>
    </location>
</feature>
<accession>A0A543CYF7</accession>
<dbReference type="Pfam" id="PF19045">
    <property type="entry name" value="Ligase_CoA_2"/>
    <property type="match status" value="1"/>
</dbReference>
<dbReference type="GO" id="GO:0043758">
    <property type="term" value="F:acetate-CoA ligase (ADP-forming) activity"/>
    <property type="evidence" value="ECO:0007669"/>
    <property type="project" value="InterPro"/>
</dbReference>